<comment type="caution">
    <text evidence="1">The sequence shown here is derived from an EMBL/GenBank/DDBJ whole genome shotgun (WGS) entry which is preliminary data.</text>
</comment>
<dbReference type="Proteomes" id="UP000449846">
    <property type="component" value="Unassembled WGS sequence"/>
</dbReference>
<sequence length="257" mass="28493">MSAILQYLLSAFYLGHSLVSPNLPEMMYAVLDDRVEFQLINGAPLEINWNDSATAQGVDGRKWLAANPVDAIVITERVPVLTTMQWHHSADYAAKWVELAAKTNPHVKSYLYATWDDIDDAQTGTTRTWRDRIVSDMAHWQAIANDTNAKLPQLEMPMRIVPAGLGMVRLHDAIAEGKVPDSTSIRDFFHDDIHPNHNGFYYVTMIHYAALTGKSPVGLPSTLMGAGGPYPPVPKDLALVLQQLAQETVEEFRAKGG</sequence>
<keyword evidence="2" id="KW-1185">Reference proteome</keyword>
<evidence type="ECO:0000313" key="1">
    <source>
        <dbReference type="EMBL" id="MTH58739.1"/>
    </source>
</evidence>
<dbReference type="Gene3D" id="3.40.50.1110">
    <property type="entry name" value="SGNH hydrolase"/>
    <property type="match status" value="1"/>
</dbReference>
<dbReference type="EMBL" id="WMIG01000002">
    <property type="protein sequence ID" value="MTH58739.1"/>
    <property type="molecule type" value="Genomic_DNA"/>
</dbReference>
<protein>
    <submittedName>
        <fullName evidence="1">Uncharacterized protein</fullName>
    </submittedName>
</protein>
<name>A0A844HIB0_9RHOB</name>
<dbReference type="AlphaFoldDB" id="A0A844HIB0"/>
<proteinExistence type="predicted"/>
<dbReference type="OrthoDB" id="8883291at2"/>
<evidence type="ECO:0000313" key="2">
    <source>
        <dbReference type="Proteomes" id="UP000449846"/>
    </source>
</evidence>
<dbReference type="RefSeq" id="WP_155038668.1">
    <property type="nucleotide sequence ID" value="NZ_WMIG01000002.1"/>
</dbReference>
<dbReference type="InterPro" id="IPR036514">
    <property type="entry name" value="SGNH_hydro_sf"/>
</dbReference>
<organism evidence="1 2">
    <name type="scientific">Paracoccus litorisediminis</name>
    <dbReference type="NCBI Taxonomy" id="2006130"/>
    <lineage>
        <taxon>Bacteria</taxon>
        <taxon>Pseudomonadati</taxon>
        <taxon>Pseudomonadota</taxon>
        <taxon>Alphaproteobacteria</taxon>
        <taxon>Rhodobacterales</taxon>
        <taxon>Paracoccaceae</taxon>
        <taxon>Paracoccus</taxon>
    </lineage>
</organism>
<gene>
    <name evidence="1" type="ORF">GL300_05890</name>
</gene>
<reference evidence="1 2" key="1">
    <citation type="submission" date="2019-11" db="EMBL/GenBank/DDBJ databases">
        <authorList>
            <person name="Dong K."/>
        </authorList>
    </citation>
    <scope>NUCLEOTIDE SEQUENCE [LARGE SCALE GENOMIC DNA]</scope>
    <source>
        <strain evidence="1 2">NBRC 112902</strain>
    </source>
</reference>
<accession>A0A844HIB0</accession>
<dbReference type="GO" id="GO:0016788">
    <property type="term" value="F:hydrolase activity, acting on ester bonds"/>
    <property type="evidence" value="ECO:0007669"/>
    <property type="project" value="UniProtKB-ARBA"/>
</dbReference>